<evidence type="ECO:0000256" key="10">
    <source>
        <dbReference type="PROSITE-ProRule" id="PRU00959"/>
    </source>
</evidence>
<dbReference type="InterPro" id="IPR016691">
    <property type="entry name" value="TRMT11"/>
</dbReference>
<evidence type="ECO:0000256" key="1">
    <source>
        <dbReference type="ARBA" id="ARBA00004496"/>
    </source>
</evidence>
<organism evidence="14 15">
    <name type="scientific">Ficus carica</name>
    <name type="common">Common fig</name>
    <dbReference type="NCBI Taxonomy" id="3494"/>
    <lineage>
        <taxon>Eukaryota</taxon>
        <taxon>Viridiplantae</taxon>
        <taxon>Streptophyta</taxon>
        <taxon>Embryophyta</taxon>
        <taxon>Tracheophyta</taxon>
        <taxon>Spermatophyta</taxon>
        <taxon>Magnoliopsida</taxon>
        <taxon>eudicotyledons</taxon>
        <taxon>Gunneridae</taxon>
        <taxon>Pentapetalae</taxon>
        <taxon>rosids</taxon>
        <taxon>fabids</taxon>
        <taxon>Rosales</taxon>
        <taxon>Moraceae</taxon>
        <taxon>Ficeae</taxon>
        <taxon>Ficus</taxon>
    </lineage>
</organism>
<keyword evidence="2" id="KW-0963">Cytoplasm</keyword>
<reference evidence="14" key="1">
    <citation type="submission" date="2023-07" db="EMBL/GenBank/DDBJ databases">
        <title>draft genome sequence of fig (Ficus carica).</title>
        <authorList>
            <person name="Takahashi T."/>
            <person name="Nishimura K."/>
        </authorList>
    </citation>
    <scope>NUCLEOTIDE SEQUENCE</scope>
</reference>
<dbReference type="GO" id="GO:0000049">
    <property type="term" value="F:tRNA binding"/>
    <property type="evidence" value="ECO:0007669"/>
    <property type="project" value="UniProtKB-UniRule"/>
</dbReference>
<comment type="caution">
    <text evidence="14">The sequence shown here is derived from an EMBL/GenBank/DDBJ whole genome shotgun (WGS) entry which is preliminary data.</text>
</comment>
<dbReference type="GO" id="GO:0008033">
    <property type="term" value="P:tRNA processing"/>
    <property type="evidence" value="ECO:0007669"/>
    <property type="project" value="UniProtKB-UniRule"/>
</dbReference>
<keyword evidence="4 10" id="KW-0489">Methyltransferase</keyword>
<protein>
    <recommendedName>
        <fullName evidence="9">tRNA (guanine(10)-N(2))-methyltransferase</fullName>
        <ecNumber evidence="9">2.1.1.214</ecNumber>
    </recommendedName>
</protein>
<dbReference type="SUPFAM" id="SSF53335">
    <property type="entry name" value="S-adenosyl-L-methionine-dependent methyltransferases"/>
    <property type="match status" value="1"/>
</dbReference>
<keyword evidence="3 10" id="KW-0820">tRNA-binding</keyword>
<keyword evidence="5 10" id="KW-0808">Transferase</keyword>
<evidence type="ECO:0000256" key="6">
    <source>
        <dbReference type="ARBA" id="ARBA00022691"/>
    </source>
</evidence>
<evidence type="ECO:0000256" key="9">
    <source>
        <dbReference type="ARBA" id="ARBA00066937"/>
    </source>
</evidence>
<dbReference type="InterPro" id="IPR002052">
    <property type="entry name" value="DNA_methylase_N6_adenine_CS"/>
</dbReference>
<evidence type="ECO:0000256" key="3">
    <source>
        <dbReference type="ARBA" id="ARBA00022555"/>
    </source>
</evidence>
<dbReference type="InterPro" id="IPR029063">
    <property type="entry name" value="SAM-dependent_MTases_sf"/>
</dbReference>
<keyword evidence="6 10" id="KW-0949">S-adenosyl-L-methionine</keyword>
<dbReference type="GO" id="GO:0160102">
    <property type="term" value="F:tRNA (guanine(10)-N2)-methyltransferase activity"/>
    <property type="evidence" value="ECO:0007669"/>
    <property type="project" value="UniProtKB-EC"/>
</dbReference>
<dbReference type="Pfam" id="PF01170">
    <property type="entry name" value="UPF0020"/>
    <property type="match status" value="1"/>
</dbReference>
<dbReference type="Pfam" id="PF25904">
    <property type="entry name" value="Tmrp11_N"/>
    <property type="match status" value="1"/>
</dbReference>
<dbReference type="Gene3D" id="3.40.50.150">
    <property type="entry name" value="Vaccinia Virus protein VP39"/>
    <property type="match status" value="1"/>
</dbReference>
<dbReference type="EMBL" id="BTGU01000092">
    <property type="protein sequence ID" value="GMN59884.1"/>
    <property type="molecule type" value="Genomic_DNA"/>
</dbReference>
<feature type="compositionally biased region" description="Basic and acidic residues" evidence="11">
    <location>
        <begin position="465"/>
        <end position="477"/>
    </location>
</feature>
<feature type="region of interest" description="Disordered" evidence="11">
    <location>
        <begin position="457"/>
        <end position="484"/>
    </location>
</feature>
<gene>
    <name evidence="14" type="ORF">TIFTF001_028976</name>
</gene>
<evidence type="ECO:0000313" key="14">
    <source>
        <dbReference type="EMBL" id="GMN59884.1"/>
    </source>
</evidence>
<dbReference type="AlphaFoldDB" id="A0AA88J0S8"/>
<evidence type="ECO:0000256" key="8">
    <source>
        <dbReference type="ARBA" id="ARBA00022884"/>
    </source>
</evidence>
<dbReference type="FunFam" id="3.40.50.150:FF:000213">
    <property type="entry name" value="Methyltransferases,nucleic acid binding"/>
    <property type="match status" value="1"/>
</dbReference>
<dbReference type="PROSITE" id="PS00092">
    <property type="entry name" value="N6_MTASE"/>
    <property type="match status" value="1"/>
</dbReference>
<dbReference type="PANTHER" id="PTHR13370">
    <property type="entry name" value="RNA METHYLASE-RELATED"/>
    <property type="match status" value="1"/>
</dbReference>
<comment type="similarity">
    <text evidence="10">Belongs to the class I-like SAM-binding methyltransferase superfamily. TRM11 methyltransferase family.</text>
</comment>
<keyword evidence="15" id="KW-1185">Reference proteome</keyword>
<comment type="subcellular location">
    <subcellularLocation>
        <location evidence="1">Cytoplasm</location>
    </subcellularLocation>
</comment>
<dbReference type="GO" id="GO:0032259">
    <property type="term" value="P:methylation"/>
    <property type="evidence" value="ECO:0007669"/>
    <property type="project" value="UniProtKB-UniRule"/>
</dbReference>
<dbReference type="GO" id="GO:0005737">
    <property type="term" value="C:cytoplasm"/>
    <property type="evidence" value="ECO:0007669"/>
    <property type="project" value="UniProtKB-SubCell"/>
</dbReference>
<evidence type="ECO:0000259" key="13">
    <source>
        <dbReference type="Pfam" id="PF25904"/>
    </source>
</evidence>
<evidence type="ECO:0000259" key="12">
    <source>
        <dbReference type="Pfam" id="PF01170"/>
    </source>
</evidence>
<evidence type="ECO:0000256" key="2">
    <source>
        <dbReference type="ARBA" id="ARBA00022490"/>
    </source>
</evidence>
<dbReference type="PIRSF" id="PIRSF017259">
    <property type="entry name" value="tRNA_mtfrase_TRM11"/>
    <property type="match status" value="1"/>
</dbReference>
<dbReference type="PANTHER" id="PTHR13370:SF3">
    <property type="entry name" value="TRNA (GUANINE(10)-N2)-METHYLTRANSFERASE HOMOLOG"/>
    <property type="match status" value="1"/>
</dbReference>
<feature type="domain" description="Ribosomal RNA large subunit methyltransferase K/L-like methyltransferase" evidence="12">
    <location>
        <begin position="198"/>
        <end position="320"/>
    </location>
</feature>
<dbReference type="Proteomes" id="UP001187192">
    <property type="component" value="Unassembled WGS sequence"/>
</dbReference>
<evidence type="ECO:0000313" key="15">
    <source>
        <dbReference type="Proteomes" id="UP001187192"/>
    </source>
</evidence>
<feature type="domain" description="tRNA (guanine(10)-N(2))-methyltransferase TRMT11 N-terminal" evidence="13">
    <location>
        <begin position="3"/>
        <end position="188"/>
    </location>
</feature>
<keyword evidence="8 10" id="KW-0694">RNA-binding</keyword>
<evidence type="ECO:0000256" key="5">
    <source>
        <dbReference type="ARBA" id="ARBA00022679"/>
    </source>
</evidence>
<dbReference type="InterPro" id="IPR000241">
    <property type="entry name" value="RlmKL-like_Mtase"/>
</dbReference>
<dbReference type="InterPro" id="IPR059073">
    <property type="entry name" value="TRMT11_N"/>
</dbReference>
<evidence type="ECO:0000256" key="4">
    <source>
        <dbReference type="ARBA" id="ARBA00022603"/>
    </source>
</evidence>
<name>A0AA88J0S8_FICCA</name>
<accession>A0AA88J0S8</accession>
<evidence type="ECO:0000256" key="7">
    <source>
        <dbReference type="ARBA" id="ARBA00022694"/>
    </source>
</evidence>
<sequence>MWYLCVFYHRLLDYRKAEVESLSHLFGASDVEEENDKAHSLEWRLPQHHHPDSPFHFVNLPSEDIARKIANRSILVKGMYEVWGEGDSYEELEESVKSFPEERKLPYLDSESSFKINVDSFGKALTFQEQNQRMQALNFIPFKGRVNLKNPDHKFWLMETDDSGSNNGLPPIVQRRIFFGREIGGADRKLIPTYQLKSRTYLGPTAMDAEMAFLMANQALATPGKLVYDPFVGTGSILVGAAHFGAMTMGADIDIRVVRDGRGPDCNVWSNFKQYGLSMPIALLRADNNLPPWRTGLKEMFDAIICDPPYGVRAGGRKSGGRKLLKGAVSPYVVPDDKRTDHIPSTAPYSLVECVHDLLDLASRMLVMGGRLVFFFPVLREDDCVVVNNYPEHECFKLISASEQILSSRYSRVLLTMVKISPYTKEIAEAARIKHMEFKENHLKWLEDGNLHSAVFSPADSKSSAGDEGKLSKDPKPKYRGKYV</sequence>
<proteinExistence type="inferred from homology"/>
<dbReference type="GO" id="GO:0043527">
    <property type="term" value="C:tRNA methyltransferase complex"/>
    <property type="evidence" value="ECO:0007669"/>
    <property type="project" value="UniProtKB-ARBA"/>
</dbReference>
<dbReference type="EC" id="2.1.1.214" evidence="9"/>
<evidence type="ECO:0000256" key="11">
    <source>
        <dbReference type="SAM" id="MobiDB-lite"/>
    </source>
</evidence>
<keyword evidence="7 10" id="KW-0819">tRNA processing</keyword>
<dbReference type="PROSITE" id="PS51627">
    <property type="entry name" value="SAM_MT_TRM11"/>
    <property type="match status" value="1"/>
</dbReference>